<accession>A0AAD4MJ06</accession>
<proteinExistence type="predicted"/>
<keyword evidence="2" id="KW-1185">Reference proteome</keyword>
<evidence type="ECO:0000313" key="2">
    <source>
        <dbReference type="Proteomes" id="UP001201812"/>
    </source>
</evidence>
<dbReference type="AlphaFoldDB" id="A0AAD4MJ06"/>
<evidence type="ECO:0000313" key="1">
    <source>
        <dbReference type="EMBL" id="KAI1694910.1"/>
    </source>
</evidence>
<name>A0AAD4MJ06_9BILA</name>
<dbReference type="Proteomes" id="UP001201812">
    <property type="component" value="Unassembled WGS sequence"/>
</dbReference>
<organism evidence="1 2">
    <name type="scientific">Ditylenchus destructor</name>
    <dbReference type="NCBI Taxonomy" id="166010"/>
    <lineage>
        <taxon>Eukaryota</taxon>
        <taxon>Metazoa</taxon>
        <taxon>Ecdysozoa</taxon>
        <taxon>Nematoda</taxon>
        <taxon>Chromadorea</taxon>
        <taxon>Rhabditida</taxon>
        <taxon>Tylenchina</taxon>
        <taxon>Tylenchomorpha</taxon>
        <taxon>Sphaerularioidea</taxon>
        <taxon>Anguinidae</taxon>
        <taxon>Anguininae</taxon>
        <taxon>Ditylenchus</taxon>
    </lineage>
</organism>
<comment type="caution">
    <text evidence="1">The sequence shown here is derived from an EMBL/GenBank/DDBJ whole genome shotgun (WGS) entry which is preliminary data.</text>
</comment>
<dbReference type="EMBL" id="JAKKPZ010000460">
    <property type="protein sequence ID" value="KAI1694910.1"/>
    <property type="molecule type" value="Genomic_DNA"/>
</dbReference>
<reference evidence="1" key="1">
    <citation type="submission" date="2022-01" db="EMBL/GenBank/DDBJ databases">
        <title>Genome Sequence Resource for Two Populations of Ditylenchus destructor, the Migratory Endoparasitic Phytonematode.</title>
        <authorList>
            <person name="Zhang H."/>
            <person name="Lin R."/>
            <person name="Xie B."/>
        </authorList>
    </citation>
    <scope>NUCLEOTIDE SEQUENCE</scope>
    <source>
        <strain evidence="1">BazhouSP</strain>
    </source>
</reference>
<gene>
    <name evidence="1" type="ORF">DdX_19861</name>
</gene>
<sequence length="101" mass="11599">MGDEKNRAHPLSCEIDPNHCQGIAKIVFNAYVELNDETWPVFEHFISLLTDPFVYIRSQSLYFLKDVFSSLPKAMNPDRDRLECKQLNFGFDDGSQNSLLG</sequence>
<protein>
    <submittedName>
        <fullName evidence="1">Uncharacterized protein</fullName>
    </submittedName>
</protein>